<dbReference type="CDD" id="cd00609">
    <property type="entry name" value="AAT_like"/>
    <property type="match status" value="1"/>
</dbReference>
<evidence type="ECO:0000259" key="4">
    <source>
        <dbReference type="Pfam" id="PF00155"/>
    </source>
</evidence>
<proteinExistence type="inferred from homology"/>
<protein>
    <recommendedName>
        <fullName evidence="4">Aminotransferase class I/classII large domain-containing protein</fullName>
    </recommendedName>
</protein>
<dbReference type="InterPro" id="IPR015424">
    <property type="entry name" value="PyrdxlP-dep_Trfase"/>
</dbReference>
<dbReference type="HOGENOM" id="CLU_017584_1_2_1"/>
<evidence type="ECO:0000256" key="3">
    <source>
        <dbReference type="SAM" id="MobiDB-lite"/>
    </source>
</evidence>
<feature type="domain" description="Aminotransferase class I/classII large" evidence="4">
    <location>
        <begin position="121"/>
        <end position="487"/>
    </location>
</feature>
<feature type="region of interest" description="Disordered" evidence="3">
    <location>
        <begin position="28"/>
        <end position="50"/>
    </location>
</feature>
<dbReference type="InterPro" id="IPR004839">
    <property type="entry name" value="Aminotransferase_I/II_large"/>
</dbReference>
<dbReference type="GO" id="GO:0030170">
    <property type="term" value="F:pyridoxal phosphate binding"/>
    <property type="evidence" value="ECO:0007669"/>
    <property type="project" value="InterPro"/>
</dbReference>
<keyword evidence="2" id="KW-0663">Pyridoxal phosphate</keyword>
<dbReference type="RefSeq" id="XP_016293173.1">
    <property type="nucleotide sequence ID" value="XM_016435430.1"/>
</dbReference>
<evidence type="ECO:0000313" key="5">
    <source>
        <dbReference type="EMBL" id="EST08184.1"/>
    </source>
</evidence>
<dbReference type="PANTHER" id="PTHR43795:SF39">
    <property type="entry name" value="AMINOTRANSFERASE CLASS I_CLASSII DOMAIN-CONTAINING PROTEIN"/>
    <property type="match status" value="1"/>
</dbReference>
<dbReference type="EMBL" id="KI545860">
    <property type="protein sequence ID" value="EST08184.1"/>
    <property type="molecule type" value="Genomic_DNA"/>
</dbReference>
<comment type="similarity">
    <text evidence="1">Belongs to the class-I pyridoxal-phosphate-dependent aminotransferase family.</text>
</comment>
<dbReference type="Gene3D" id="3.90.1150.10">
    <property type="entry name" value="Aspartate Aminotransferase, domain 1"/>
    <property type="match status" value="1"/>
</dbReference>
<dbReference type="Pfam" id="PF00155">
    <property type="entry name" value="Aminotran_1_2"/>
    <property type="match status" value="1"/>
</dbReference>
<dbReference type="GO" id="GO:0008483">
    <property type="term" value="F:transaminase activity"/>
    <property type="evidence" value="ECO:0007669"/>
    <property type="project" value="TreeGrafter"/>
</dbReference>
<reference evidence="6" key="1">
    <citation type="journal article" date="2013" name="Genome Announc.">
        <title>Draft genome sequence of Pseudozyma brasiliensis sp. nov. strain GHG001, a high producer of endo-1,4-xylanase isolated from an insect pest of sugarcane.</title>
        <authorList>
            <person name="Oliveira J.V.D.C."/>
            <person name="dos Santos R.A.C."/>
            <person name="Borges T.A."/>
            <person name="Riano-Pachon D.M."/>
            <person name="Goldman G.H."/>
        </authorList>
    </citation>
    <scope>NUCLEOTIDE SEQUENCE [LARGE SCALE GENOMIC DNA]</scope>
    <source>
        <strain evidence="6">GHG001</strain>
    </source>
</reference>
<dbReference type="PROSITE" id="PS00105">
    <property type="entry name" value="AA_TRANSFER_CLASS_1"/>
    <property type="match status" value="1"/>
</dbReference>
<gene>
    <name evidence="5" type="ORF">PSEUBRA_SCAF18g04732</name>
</gene>
<organism evidence="5 6">
    <name type="scientific">Kalmanozyma brasiliensis (strain GHG001)</name>
    <name type="common">Yeast</name>
    <name type="synonym">Pseudozyma brasiliensis</name>
    <dbReference type="NCBI Taxonomy" id="1365824"/>
    <lineage>
        <taxon>Eukaryota</taxon>
        <taxon>Fungi</taxon>
        <taxon>Dikarya</taxon>
        <taxon>Basidiomycota</taxon>
        <taxon>Ustilaginomycotina</taxon>
        <taxon>Ustilaginomycetes</taxon>
        <taxon>Ustilaginales</taxon>
        <taxon>Ustilaginaceae</taxon>
        <taxon>Kalmanozyma</taxon>
    </lineage>
</organism>
<dbReference type="PANTHER" id="PTHR43795">
    <property type="entry name" value="BIFUNCTIONAL ASPARTATE AMINOTRANSFERASE AND GLUTAMATE/ASPARTATE-PREPHENATE AMINOTRANSFERASE-RELATED"/>
    <property type="match status" value="1"/>
</dbReference>
<dbReference type="PRINTS" id="PR00753">
    <property type="entry name" value="ACCSYNTHASE"/>
</dbReference>
<accession>V5EZB3</accession>
<dbReference type="Proteomes" id="UP000019377">
    <property type="component" value="Unassembled WGS sequence"/>
</dbReference>
<dbReference type="AlphaFoldDB" id="V5EZB3"/>
<feature type="region of interest" description="Disordered" evidence="3">
    <location>
        <begin position="509"/>
        <end position="531"/>
    </location>
</feature>
<evidence type="ECO:0000256" key="1">
    <source>
        <dbReference type="ARBA" id="ARBA00007441"/>
    </source>
</evidence>
<dbReference type="GeneID" id="27418050"/>
<dbReference type="eggNOG" id="KOG0256">
    <property type="taxonomic scope" value="Eukaryota"/>
</dbReference>
<dbReference type="InterPro" id="IPR015421">
    <property type="entry name" value="PyrdxlP-dep_Trfase_major"/>
</dbReference>
<dbReference type="InterPro" id="IPR050478">
    <property type="entry name" value="Ethylene_sulfur-biosynth"/>
</dbReference>
<sequence length="531" mass="58467">MADTIATSAAGDAAPELASLATKVSNVDLSSTSRKDDDTSSTLSRRGAAGASGFDLPEGVKRLLANQYDPITNPDGIINAGIADNSLCRPELLEYFLAKDRLQLSAADLTYADRFTSSKRLLTSIAKLFNERTPDWPERTDSPLPLKKVTEDHIAIASGATGILDELFWNICDDGDGVLLSAPYYNAFDNDLTSRAKARVVEVHLPLPAEGEESKESLELSSFASSTIAAYREAYERAKKEGIPVKALILCNPHNPTGTIYPRSTVLALARFAGEHQLHFVSDEIYARSCFTTSDVPSPARFESILSIDTQKECGLDPAYVHVVTSASKDFAVNGFRLGVLVSQHNPALQRAMSSVGLLSQSASPAANLWHTWLQDEKFLAWYLRENRRRLGLAYEHALAWFKHYQVPYYPSNSGFFLLVNLGQFCGIDGDSQDKEGREMEAKFVDRLLDEGVFVAPGTQYHHPKAGWFRFTFSMEPKTLTLALRRLEKATRVEGSFEEGRALLDLGKGREKVSNEGAEGGKSWLQKISGR</sequence>
<dbReference type="InterPro" id="IPR004838">
    <property type="entry name" value="NHTrfase_class1_PyrdxlP-BS"/>
</dbReference>
<name>V5EZB3_KALBG</name>
<dbReference type="GO" id="GO:0006520">
    <property type="term" value="P:amino acid metabolic process"/>
    <property type="evidence" value="ECO:0007669"/>
    <property type="project" value="TreeGrafter"/>
</dbReference>
<dbReference type="SUPFAM" id="SSF53383">
    <property type="entry name" value="PLP-dependent transferases"/>
    <property type="match status" value="1"/>
</dbReference>
<dbReference type="Gene3D" id="3.40.640.10">
    <property type="entry name" value="Type I PLP-dependent aspartate aminotransferase-like (Major domain)"/>
    <property type="match status" value="1"/>
</dbReference>
<dbReference type="STRING" id="1365824.V5EZB3"/>
<keyword evidence="6" id="KW-1185">Reference proteome</keyword>
<evidence type="ECO:0000256" key="2">
    <source>
        <dbReference type="ARBA" id="ARBA00022898"/>
    </source>
</evidence>
<evidence type="ECO:0000313" key="6">
    <source>
        <dbReference type="Proteomes" id="UP000019377"/>
    </source>
</evidence>
<dbReference type="InterPro" id="IPR015422">
    <property type="entry name" value="PyrdxlP-dep_Trfase_small"/>
</dbReference>
<dbReference type="OrthoDB" id="7042322at2759"/>
<dbReference type="OMA" id="HRISRFM"/>